<protein>
    <submittedName>
        <fullName evidence="1">1ba31e93-e3dd-45ea-895f-bbe0d8cf3f1e</fullName>
    </submittedName>
</protein>
<accession>A0A3S4D4U8</accession>
<evidence type="ECO:0000313" key="1">
    <source>
        <dbReference type="EMBL" id="SPQ22642.1"/>
    </source>
</evidence>
<dbReference type="Proteomes" id="UP000289323">
    <property type="component" value="Unassembled WGS sequence"/>
</dbReference>
<organism evidence="1 2">
    <name type="scientific">Thermothielavioides terrestris</name>
    <dbReference type="NCBI Taxonomy" id="2587410"/>
    <lineage>
        <taxon>Eukaryota</taxon>
        <taxon>Fungi</taxon>
        <taxon>Dikarya</taxon>
        <taxon>Ascomycota</taxon>
        <taxon>Pezizomycotina</taxon>
        <taxon>Sordariomycetes</taxon>
        <taxon>Sordariomycetidae</taxon>
        <taxon>Sordariales</taxon>
        <taxon>Chaetomiaceae</taxon>
        <taxon>Thermothielavioides</taxon>
    </lineage>
</organism>
<reference evidence="1 2" key="1">
    <citation type="submission" date="2018-04" db="EMBL/GenBank/DDBJ databases">
        <authorList>
            <person name="Huttner S."/>
            <person name="Dainat J."/>
        </authorList>
    </citation>
    <scope>NUCLEOTIDE SEQUENCE [LARGE SCALE GENOMIC DNA]</scope>
</reference>
<dbReference type="EMBL" id="OUUZ01000009">
    <property type="protein sequence ID" value="SPQ22642.1"/>
    <property type="molecule type" value="Genomic_DNA"/>
</dbReference>
<name>A0A3S4D4U8_9PEZI</name>
<gene>
    <name evidence="1" type="ORF">TT172_LOCUS5061</name>
</gene>
<evidence type="ECO:0000313" key="2">
    <source>
        <dbReference type="Proteomes" id="UP000289323"/>
    </source>
</evidence>
<sequence>MLVRDLRRLLLVVGPLVVLVLLAASLWHPRTDYVRSRVGALLGSKSNPWPARPHRKPTLTANETHYEIYSASTADGKYFDIRFGVDAYNPNIIPHQTFNNTWHVVAQLWNDPHSNGFAQEFHEVGCLAQFVNDAMMCIGFVQNVSIEPTPGGKCEGDITYFSLNVGPHDARVFYGPDYPLTIYGSNSGFTCFGMWIQDFRHLVEGEYKPTSNGDFAAGTEIHRPGTIRPVEKNYFLFWDKENVMHVHYDIYPKRGFAKLEPDGSTGPELATASAEQDEKCLNRYLPKMPPELESIHQATNSLKITLCNRGEKDCEPNDSNTFILTIIQHKTFYDFHGEYEPYVVLFRQRAPFELYAISKKPLWFHGRKRYEGRRTDMFYLTSVNWRDRGVNYHGYLDDVVLLGFGVEDKNSAGLDVVAGDLLVDMGFCDES</sequence>
<dbReference type="AlphaFoldDB" id="A0A3S4D4U8"/>
<proteinExistence type="predicted"/>